<comment type="caution">
    <text evidence="6">The sequence shown here is derived from an EMBL/GenBank/DDBJ whole genome shotgun (WGS) entry which is preliminary data.</text>
</comment>
<dbReference type="InterPro" id="IPR036388">
    <property type="entry name" value="WH-like_DNA-bd_sf"/>
</dbReference>
<keyword evidence="2 6" id="KW-0238">DNA-binding</keyword>
<dbReference type="InterPro" id="IPR036390">
    <property type="entry name" value="WH_DNA-bd_sf"/>
</dbReference>
<proteinExistence type="predicted"/>
<organism evidence="6 7">
    <name type="scientific">Pusillimonas noertemannii</name>
    <dbReference type="NCBI Taxonomy" id="305977"/>
    <lineage>
        <taxon>Bacteria</taxon>
        <taxon>Pseudomonadati</taxon>
        <taxon>Pseudomonadota</taxon>
        <taxon>Betaproteobacteria</taxon>
        <taxon>Burkholderiales</taxon>
        <taxon>Alcaligenaceae</taxon>
        <taxon>Pusillimonas</taxon>
    </lineage>
</organism>
<dbReference type="InterPro" id="IPR023187">
    <property type="entry name" value="Tscrpt_reg_MarR-type_CS"/>
</dbReference>
<accession>A0A2U1CRC8</accession>
<dbReference type="InterPro" id="IPR000835">
    <property type="entry name" value="HTH_MarR-typ"/>
</dbReference>
<dbReference type="EMBL" id="QEKO01000001">
    <property type="protein sequence ID" value="PVY68448.1"/>
    <property type="molecule type" value="Genomic_DNA"/>
</dbReference>
<dbReference type="OrthoDB" id="4549026at2"/>
<dbReference type="PANTHER" id="PTHR42756:SF1">
    <property type="entry name" value="TRANSCRIPTIONAL REPRESSOR OF EMRAB OPERON"/>
    <property type="match status" value="1"/>
</dbReference>
<feature type="region of interest" description="Disordered" evidence="4">
    <location>
        <begin position="144"/>
        <end position="163"/>
    </location>
</feature>
<name>A0A2U1CRC8_9BURK</name>
<dbReference type="SUPFAM" id="SSF46785">
    <property type="entry name" value="Winged helix' DNA-binding domain"/>
    <property type="match status" value="1"/>
</dbReference>
<sequence length="163" mass="18115">MKLNSFADLHSFPGYLMRRAGQFVTATFNAELGGMGITSGQLAVVLAAYIKPGMQQHELADSLNWDAATVGGMIRRLEARGLLEGRRSPRSRRGKEIFLTEAGKEFYTHIEPHVATVQKNVLKALSPDERKQVLYLLSKMMGETNNHFPPKSQTGKAQVKNRS</sequence>
<dbReference type="PANTHER" id="PTHR42756">
    <property type="entry name" value="TRANSCRIPTIONAL REGULATOR, MARR"/>
    <property type="match status" value="1"/>
</dbReference>
<evidence type="ECO:0000256" key="3">
    <source>
        <dbReference type="ARBA" id="ARBA00023163"/>
    </source>
</evidence>
<gene>
    <name evidence="6" type="ORF">C7440_0850</name>
</gene>
<keyword evidence="3" id="KW-0804">Transcription</keyword>
<dbReference type="PROSITE" id="PS50995">
    <property type="entry name" value="HTH_MARR_2"/>
    <property type="match status" value="1"/>
</dbReference>
<dbReference type="PROSITE" id="PS01117">
    <property type="entry name" value="HTH_MARR_1"/>
    <property type="match status" value="1"/>
</dbReference>
<dbReference type="Proteomes" id="UP000246145">
    <property type="component" value="Unassembled WGS sequence"/>
</dbReference>
<evidence type="ECO:0000259" key="5">
    <source>
        <dbReference type="PROSITE" id="PS50995"/>
    </source>
</evidence>
<evidence type="ECO:0000313" key="7">
    <source>
        <dbReference type="Proteomes" id="UP000246145"/>
    </source>
</evidence>
<dbReference type="GO" id="GO:0003677">
    <property type="term" value="F:DNA binding"/>
    <property type="evidence" value="ECO:0007669"/>
    <property type="project" value="UniProtKB-KW"/>
</dbReference>
<protein>
    <submittedName>
        <fullName evidence="6">DNA-binding MarR family transcriptional regulator</fullName>
    </submittedName>
</protein>
<reference evidence="6 7" key="1">
    <citation type="submission" date="2018-04" db="EMBL/GenBank/DDBJ databases">
        <title>Genomic Encyclopedia of Type Strains, Phase IV (KMG-IV): sequencing the most valuable type-strain genomes for metagenomic binning, comparative biology and taxonomic classification.</title>
        <authorList>
            <person name="Goeker M."/>
        </authorList>
    </citation>
    <scope>NUCLEOTIDE SEQUENCE [LARGE SCALE GENOMIC DNA]</scope>
    <source>
        <strain evidence="6 7">DSM 10065</strain>
    </source>
</reference>
<feature type="domain" description="HTH marR-type" evidence="5">
    <location>
        <begin position="1"/>
        <end position="142"/>
    </location>
</feature>
<dbReference type="AlphaFoldDB" id="A0A2U1CRC8"/>
<feature type="compositionally biased region" description="Polar residues" evidence="4">
    <location>
        <begin position="144"/>
        <end position="156"/>
    </location>
</feature>
<evidence type="ECO:0000256" key="1">
    <source>
        <dbReference type="ARBA" id="ARBA00023015"/>
    </source>
</evidence>
<dbReference type="STRING" id="1231391.GCA_000308195_02853"/>
<evidence type="ECO:0000256" key="4">
    <source>
        <dbReference type="SAM" id="MobiDB-lite"/>
    </source>
</evidence>
<evidence type="ECO:0000256" key="2">
    <source>
        <dbReference type="ARBA" id="ARBA00023125"/>
    </source>
</evidence>
<dbReference type="RefSeq" id="WP_017525197.1">
    <property type="nucleotide sequence ID" value="NZ_JACCEX010000001.1"/>
</dbReference>
<dbReference type="SMART" id="SM00347">
    <property type="entry name" value="HTH_MARR"/>
    <property type="match status" value="1"/>
</dbReference>
<dbReference type="Pfam" id="PF01047">
    <property type="entry name" value="MarR"/>
    <property type="match status" value="1"/>
</dbReference>
<keyword evidence="1" id="KW-0805">Transcription regulation</keyword>
<dbReference type="Gene3D" id="1.10.10.10">
    <property type="entry name" value="Winged helix-like DNA-binding domain superfamily/Winged helix DNA-binding domain"/>
    <property type="match status" value="1"/>
</dbReference>
<dbReference type="PRINTS" id="PR00598">
    <property type="entry name" value="HTHMARR"/>
</dbReference>
<evidence type="ECO:0000313" key="6">
    <source>
        <dbReference type="EMBL" id="PVY68448.1"/>
    </source>
</evidence>
<dbReference type="GO" id="GO:0003700">
    <property type="term" value="F:DNA-binding transcription factor activity"/>
    <property type="evidence" value="ECO:0007669"/>
    <property type="project" value="InterPro"/>
</dbReference>
<keyword evidence="7" id="KW-1185">Reference proteome</keyword>